<protein>
    <submittedName>
        <fullName evidence="2">SAUR-like auxin-responsive protein family</fullName>
    </submittedName>
</protein>
<gene>
    <name evidence="2" type="ORF">Prudu_011792</name>
</gene>
<dbReference type="InterPro" id="IPR003676">
    <property type="entry name" value="SAUR_fam"/>
</dbReference>
<dbReference type="PANTHER" id="PTHR35296:SF8">
    <property type="entry name" value="SMALL AUXIN-UP RNA-RELATED"/>
    <property type="match status" value="1"/>
</dbReference>
<organism evidence="2">
    <name type="scientific">Prunus dulcis</name>
    <name type="common">Almond</name>
    <name type="synonym">Amygdalus dulcis</name>
    <dbReference type="NCBI Taxonomy" id="3755"/>
    <lineage>
        <taxon>Eukaryota</taxon>
        <taxon>Viridiplantae</taxon>
        <taxon>Streptophyta</taxon>
        <taxon>Embryophyta</taxon>
        <taxon>Tracheophyta</taxon>
        <taxon>Spermatophyta</taxon>
        <taxon>Magnoliopsida</taxon>
        <taxon>eudicotyledons</taxon>
        <taxon>Gunneridae</taxon>
        <taxon>Pentapetalae</taxon>
        <taxon>rosids</taxon>
        <taxon>fabids</taxon>
        <taxon>Rosales</taxon>
        <taxon>Rosaceae</taxon>
        <taxon>Amygdaloideae</taxon>
        <taxon>Amygdaleae</taxon>
        <taxon>Prunus</taxon>
    </lineage>
</organism>
<accession>A0A4Y1RC08</accession>
<name>A0A4Y1RC08_PRUDU</name>
<feature type="non-terminal residue" evidence="2">
    <location>
        <position position="1"/>
    </location>
</feature>
<sequence length="171" mass="19171">CKSLSRQLGRSSSYSSLRSKSTREDLWVGHGDKMHEIDHHHHQTIIFVGSTRKRYVISSKYLNHPLLNALIDKSSKQKQGGEAEDILVNCEVVLFDHLIWMLENAADPSFGASESLEELAALYLLPRDNALTTKLCYHNELATTIRCTAVAESDSSTTALQPIFQAIFSPR</sequence>
<comment type="similarity">
    <text evidence="1">Belongs to the ARG7 family.</text>
</comment>
<proteinExistence type="inferred from homology"/>
<evidence type="ECO:0000313" key="2">
    <source>
        <dbReference type="EMBL" id="BBH01507.1"/>
    </source>
</evidence>
<dbReference type="PANTHER" id="PTHR35296">
    <property type="entry name" value="EXPRESSED PROTEIN"/>
    <property type="match status" value="1"/>
</dbReference>
<dbReference type="Pfam" id="PF02519">
    <property type="entry name" value="Auxin_inducible"/>
    <property type="match status" value="1"/>
</dbReference>
<dbReference type="AlphaFoldDB" id="A0A4Y1RC08"/>
<reference evidence="2" key="1">
    <citation type="journal article" date="2019" name="Science">
        <title>Mutation of a bHLH transcription factor allowed almond domestication.</title>
        <authorList>
            <person name="Sanchez-Perez R."/>
            <person name="Pavan S."/>
            <person name="Mazzeo R."/>
            <person name="Moldovan C."/>
            <person name="Aiese Cigliano R."/>
            <person name="Del Cueto J."/>
            <person name="Ricciardi F."/>
            <person name="Lotti C."/>
            <person name="Ricciardi L."/>
            <person name="Dicenta F."/>
            <person name="Lopez-Marques R.L."/>
            <person name="Lindberg Moller B."/>
        </authorList>
    </citation>
    <scope>NUCLEOTIDE SEQUENCE</scope>
</reference>
<dbReference type="EMBL" id="AP019300">
    <property type="protein sequence ID" value="BBH01507.1"/>
    <property type="molecule type" value="Genomic_DNA"/>
</dbReference>
<evidence type="ECO:0000256" key="1">
    <source>
        <dbReference type="ARBA" id="ARBA00006974"/>
    </source>
</evidence>
<dbReference type="GO" id="GO:0009733">
    <property type="term" value="P:response to auxin"/>
    <property type="evidence" value="ECO:0007669"/>
    <property type="project" value="InterPro"/>
</dbReference>